<dbReference type="EMBL" id="CP036267">
    <property type="protein sequence ID" value="QDT30782.1"/>
    <property type="molecule type" value="Genomic_DNA"/>
</dbReference>
<dbReference type="AlphaFoldDB" id="A0A517QGM5"/>
<dbReference type="KEGG" id="tpol:Mal48_00090"/>
<organism evidence="1 2">
    <name type="scientific">Thalassoglobus polymorphus</name>
    <dbReference type="NCBI Taxonomy" id="2527994"/>
    <lineage>
        <taxon>Bacteria</taxon>
        <taxon>Pseudomonadati</taxon>
        <taxon>Planctomycetota</taxon>
        <taxon>Planctomycetia</taxon>
        <taxon>Planctomycetales</taxon>
        <taxon>Planctomycetaceae</taxon>
        <taxon>Thalassoglobus</taxon>
    </lineage>
</organism>
<name>A0A517QGM5_9PLAN</name>
<evidence type="ECO:0000313" key="2">
    <source>
        <dbReference type="Proteomes" id="UP000315724"/>
    </source>
</evidence>
<dbReference type="Proteomes" id="UP000315724">
    <property type="component" value="Chromosome"/>
</dbReference>
<keyword evidence="2" id="KW-1185">Reference proteome</keyword>
<reference evidence="1 2" key="1">
    <citation type="submission" date="2019-02" db="EMBL/GenBank/DDBJ databases">
        <title>Deep-cultivation of Planctomycetes and their phenomic and genomic characterization uncovers novel biology.</title>
        <authorList>
            <person name="Wiegand S."/>
            <person name="Jogler M."/>
            <person name="Boedeker C."/>
            <person name="Pinto D."/>
            <person name="Vollmers J."/>
            <person name="Rivas-Marin E."/>
            <person name="Kohn T."/>
            <person name="Peeters S.H."/>
            <person name="Heuer A."/>
            <person name="Rast P."/>
            <person name="Oberbeckmann S."/>
            <person name="Bunk B."/>
            <person name="Jeske O."/>
            <person name="Meyerdierks A."/>
            <person name="Storesund J.E."/>
            <person name="Kallscheuer N."/>
            <person name="Luecker S."/>
            <person name="Lage O.M."/>
            <person name="Pohl T."/>
            <person name="Merkel B.J."/>
            <person name="Hornburger P."/>
            <person name="Mueller R.-W."/>
            <person name="Bruemmer F."/>
            <person name="Labrenz M."/>
            <person name="Spormann A.M."/>
            <person name="Op den Camp H."/>
            <person name="Overmann J."/>
            <person name="Amann R."/>
            <person name="Jetten M.S.M."/>
            <person name="Mascher T."/>
            <person name="Medema M.H."/>
            <person name="Devos D.P."/>
            <person name="Kaster A.-K."/>
            <person name="Ovreas L."/>
            <person name="Rohde M."/>
            <person name="Galperin M.Y."/>
            <person name="Jogler C."/>
        </authorList>
    </citation>
    <scope>NUCLEOTIDE SEQUENCE [LARGE SCALE GENOMIC DNA]</scope>
    <source>
        <strain evidence="1 2">Mal48</strain>
    </source>
</reference>
<dbReference type="RefSeq" id="WP_145194958.1">
    <property type="nucleotide sequence ID" value="NZ_CP036267.1"/>
</dbReference>
<proteinExistence type="predicted"/>
<dbReference type="OrthoDB" id="258179at2"/>
<gene>
    <name evidence="1" type="ORF">Mal48_00090</name>
</gene>
<accession>A0A517QGM5</accession>
<protein>
    <submittedName>
        <fullName evidence="1">Uncharacterized protein</fullName>
    </submittedName>
</protein>
<evidence type="ECO:0000313" key="1">
    <source>
        <dbReference type="EMBL" id="QDT30782.1"/>
    </source>
</evidence>
<sequence length="487" mass="54082">MNCRYLLPVMFGMVTVIYFNTSEVSAQDNFSALTAKIPKSANALILIDADALRSSPLGKQENWADKNEAAYVNSPFYLPPEATKIVVGSQVNSNHQLEQAWEVAVMNLSEPISSRAIARAEGGEIDTIADMAAVWSPSDAYFVQFSSQLLGIMAPANRQKVSHWAKTTGSESLDAAGVFAESVNDVNDTTQIVLAINLKDAVVPHQLREWLSSSELLKDDATAQASWQTVVESLTGAKLAISVTTKIQGRLEVQFESDPSVLGKKAKEGILQTFQKFGVAFEDLEHWTLSQSQNNLILDGELSLTDLRKVMSLLQVPSSKFSALADVEPAEADDQDKVVKASQKYFRSVSTLLDDLHLEFKTNRDARKNFAATYMQRYAKRIDKLPILNVDVELVDYGLSVSETLRSTSVTQGQANIETGVRKSRVYSSNYSNGYYNDYRSSSSIKTQIAREEQGEASKVRFENWKEMQDATAQIRVKMTQKYKVDF</sequence>